<dbReference type="CDD" id="cd16914">
    <property type="entry name" value="EcfT"/>
    <property type="match status" value="1"/>
</dbReference>
<protein>
    <submittedName>
        <fullName evidence="7">Energy-coupling factor transporter transmembrane component T</fullName>
    </submittedName>
</protein>
<feature type="transmembrane region" description="Helical" evidence="6">
    <location>
        <begin position="117"/>
        <end position="137"/>
    </location>
</feature>
<evidence type="ECO:0000313" key="7">
    <source>
        <dbReference type="EMBL" id="MEG3439941.1"/>
    </source>
</evidence>
<feature type="transmembrane region" description="Helical" evidence="6">
    <location>
        <begin position="20"/>
        <end position="37"/>
    </location>
</feature>
<feature type="transmembrane region" description="Helical" evidence="6">
    <location>
        <begin position="70"/>
        <end position="87"/>
    </location>
</feature>
<name>A0AAW9R0X7_9CHRO</name>
<dbReference type="PANTHER" id="PTHR34857">
    <property type="entry name" value="SLL0384 PROTEIN"/>
    <property type="match status" value="1"/>
</dbReference>
<feature type="transmembrane region" description="Helical" evidence="6">
    <location>
        <begin position="43"/>
        <end position="63"/>
    </location>
</feature>
<proteinExistence type="predicted"/>
<gene>
    <name evidence="7" type="ORF">V0288_22630</name>
</gene>
<keyword evidence="5 6" id="KW-0472">Membrane</keyword>
<evidence type="ECO:0000313" key="8">
    <source>
        <dbReference type="Proteomes" id="UP001328733"/>
    </source>
</evidence>
<dbReference type="InterPro" id="IPR051611">
    <property type="entry name" value="ECF_transporter_component"/>
</dbReference>
<dbReference type="InterPro" id="IPR003339">
    <property type="entry name" value="ABC/ECF_trnsptr_transmembrane"/>
</dbReference>
<reference evidence="7 8" key="1">
    <citation type="submission" date="2024-01" db="EMBL/GenBank/DDBJ databases">
        <title>Genomic insights into the taxonomy and metabolism of the cyanobacterium Pannus brasiliensis CCIBt3594.</title>
        <authorList>
            <person name="Machado M."/>
            <person name="Botero N.B."/>
            <person name="Andreote A.P.D."/>
            <person name="Feitosa A.M.T."/>
            <person name="Popin R."/>
            <person name="Sivonen K."/>
            <person name="Fiore M.F."/>
        </authorList>
    </citation>
    <scope>NUCLEOTIDE SEQUENCE [LARGE SCALE GENOMIC DNA]</scope>
    <source>
        <strain evidence="7 8">CCIBt3594</strain>
    </source>
</reference>
<organism evidence="7 8">
    <name type="scientific">Pannus brasiliensis CCIBt3594</name>
    <dbReference type="NCBI Taxonomy" id="1427578"/>
    <lineage>
        <taxon>Bacteria</taxon>
        <taxon>Bacillati</taxon>
        <taxon>Cyanobacteriota</taxon>
        <taxon>Cyanophyceae</taxon>
        <taxon>Oscillatoriophycideae</taxon>
        <taxon>Chroococcales</taxon>
        <taxon>Microcystaceae</taxon>
        <taxon>Pannus</taxon>
    </lineage>
</organism>
<keyword evidence="8" id="KW-1185">Reference proteome</keyword>
<accession>A0AAW9R0X7</accession>
<dbReference type="PANTHER" id="PTHR34857:SF2">
    <property type="entry name" value="SLL0384 PROTEIN"/>
    <property type="match status" value="1"/>
</dbReference>
<dbReference type="Pfam" id="PF02361">
    <property type="entry name" value="CbiQ"/>
    <property type="match status" value="1"/>
</dbReference>
<dbReference type="EMBL" id="JBAFSM010000066">
    <property type="protein sequence ID" value="MEG3439941.1"/>
    <property type="molecule type" value="Genomic_DNA"/>
</dbReference>
<comment type="caution">
    <text evidence="7">The sequence shown here is derived from an EMBL/GenBank/DDBJ whole genome shotgun (WGS) entry which is preliminary data.</text>
</comment>
<dbReference type="RefSeq" id="WP_332867412.1">
    <property type="nucleotide sequence ID" value="NZ_JBAFSM010000066.1"/>
</dbReference>
<keyword evidence="4 6" id="KW-1133">Transmembrane helix</keyword>
<evidence type="ECO:0000256" key="2">
    <source>
        <dbReference type="ARBA" id="ARBA00022475"/>
    </source>
</evidence>
<keyword evidence="2" id="KW-1003">Cell membrane</keyword>
<dbReference type="Proteomes" id="UP001328733">
    <property type="component" value="Unassembled WGS sequence"/>
</dbReference>
<evidence type="ECO:0000256" key="4">
    <source>
        <dbReference type="ARBA" id="ARBA00022989"/>
    </source>
</evidence>
<keyword evidence="3 6" id="KW-0812">Transmembrane</keyword>
<evidence type="ECO:0000256" key="3">
    <source>
        <dbReference type="ARBA" id="ARBA00022692"/>
    </source>
</evidence>
<sequence length="277" mass="31194">MQTFNWQTVDRTSPFTRLDFRTKLTMMIAITLIAFTWESPIAGGILTLIVAIACLFAGVKLNYLATILKFMLPFYLFLLITMGFFNIDQVKALTGKKELTTLLTIGGAKMSVEGTLYGLNIICKTLTMIFVIPLVIFTTDINQMIVSLTKARIPYKIVFIFSSTLRLFPLLAEETRSIIDAQRLRGLAIEKMGWIKKARVYATIAVPLILNAMAKSQKLEVVLQSKAFSGDPDRTFLHESVLTSIDYLMIGLFLLLLFGAIVLYFGWGVGKFPWLLY</sequence>
<evidence type="ECO:0000256" key="5">
    <source>
        <dbReference type="ARBA" id="ARBA00023136"/>
    </source>
</evidence>
<evidence type="ECO:0000256" key="1">
    <source>
        <dbReference type="ARBA" id="ARBA00004141"/>
    </source>
</evidence>
<comment type="subcellular location">
    <subcellularLocation>
        <location evidence="1">Membrane</location>
        <topology evidence="1">Multi-pass membrane protein</topology>
    </subcellularLocation>
</comment>
<dbReference type="GO" id="GO:0005886">
    <property type="term" value="C:plasma membrane"/>
    <property type="evidence" value="ECO:0007669"/>
    <property type="project" value="UniProtKB-ARBA"/>
</dbReference>
<evidence type="ECO:0000256" key="6">
    <source>
        <dbReference type="SAM" id="Phobius"/>
    </source>
</evidence>
<feature type="transmembrane region" description="Helical" evidence="6">
    <location>
        <begin position="247"/>
        <end position="267"/>
    </location>
</feature>
<dbReference type="AlphaFoldDB" id="A0AAW9R0X7"/>